<protein>
    <submittedName>
        <fullName evidence="2">Uncharacterized protein</fullName>
    </submittedName>
</protein>
<sequence length="39" mass="4316">MCRPGLTSGAPGFEPRRPRAIFRREHPGDEDRAPPTRAG</sequence>
<name>A0A182CZK5_BLAVI</name>
<gene>
    <name evidence="2" type="ORF">BV133_1057</name>
</gene>
<dbReference type="EMBL" id="AP014854">
    <property type="protein sequence ID" value="BAR98650.1"/>
    <property type="molecule type" value="Genomic_DNA"/>
</dbReference>
<dbReference type="AlphaFoldDB" id="A0A182CZK5"/>
<evidence type="ECO:0000313" key="2">
    <source>
        <dbReference type="EMBL" id="BAR98650.1"/>
    </source>
</evidence>
<feature type="compositionally biased region" description="Basic and acidic residues" evidence="1">
    <location>
        <begin position="14"/>
        <end position="39"/>
    </location>
</feature>
<organism evidence="2">
    <name type="scientific">Blastochloris viridis</name>
    <name type="common">Rhodopseudomonas viridis</name>
    <dbReference type="NCBI Taxonomy" id="1079"/>
    <lineage>
        <taxon>Bacteria</taxon>
        <taxon>Pseudomonadati</taxon>
        <taxon>Pseudomonadota</taxon>
        <taxon>Alphaproteobacteria</taxon>
        <taxon>Hyphomicrobiales</taxon>
        <taxon>Blastochloridaceae</taxon>
        <taxon>Blastochloris</taxon>
    </lineage>
</organism>
<accession>A0A182CZK5</accession>
<feature type="region of interest" description="Disordered" evidence="1">
    <location>
        <begin position="1"/>
        <end position="39"/>
    </location>
</feature>
<proteinExistence type="predicted"/>
<reference evidence="2" key="1">
    <citation type="journal article" date="2015" name="Genome Announc.">
        <title>Complete Genome Sequence of the Bacteriochlorophyll b-Producing Photosynthetic Bacterium Blastochloris viridis.</title>
        <authorList>
            <person name="Tsukatani Y."/>
            <person name="Hirose Y."/>
            <person name="Harada J."/>
            <person name="Misawa N."/>
            <person name="Mori K."/>
            <person name="Inoue K."/>
            <person name="Tamiaki H."/>
        </authorList>
    </citation>
    <scope>NUCLEOTIDE SEQUENCE [LARGE SCALE GENOMIC DNA]</scope>
    <source>
        <strain evidence="2">DSM 133</strain>
    </source>
</reference>
<evidence type="ECO:0000256" key="1">
    <source>
        <dbReference type="SAM" id="MobiDB-lite"/>
    </source>
</evidence>